<gene>
    <name evidence="1" type="ORF">PACLA_8A007328</name>
</gene>
<protein>
    <submittedName>
        <fullName evidence="1">Uncharacterized protein</fullName>
    </submittedName>
</protein>
<sequence>MGEEGKSYKFKNFVYKDDRFGRYIGSAWEGSSLVEIDDIKDALDPKVDEADLAKKDAVMMIIGISSVQKYQFCSSCKKKIENFDETKVAVTCTACIICSRKPPKFPSNG</sequence>
<comment type="caution">
    <text evidence="1">The sequence shown here is derived from an EMBL/GenBank/DDBJ whole genome shotgun (WGS) entry which is preliminary data.</text>
</comment>
<organism evidence="1 2">
    <name type="scientific">Paramuricea clavata</name>
    <name type="common">Red gorgonian</name>
    <name type="synonym">Violescent sea-whip</name>
    <dbReference type="NCBI Taxonomy" id="317549"/>
    <lineage>
        <taxon>Eukaryota</taxon>
        <taxon>Metazoa</taxon>
        <taxon>Cnidaria</taxon>
        <taxon>Anthozoa</taxon>
        <taxon>Octocorallia</taxon>
        <taxon>Malacalcyonacea</taxon>
        <taxon>Plexauridae</taxon>
        <taxon>Paramuricea</taxon>
    </lineage>
</organism>
<accession>A0A6S7GRI1</accession>
<evidence type="ECO:0000313" key="2">
    <source>
        <dbReference type="Proteomes" id="UP001152795"/>
    </source>
</evidence>
<reference evidence="1" key="1">
    <citation type="submission" date="2020-04" db="EMBL/GenBank/DDBJ databases">
        <authorList>
            <person name="Alioto T."/>
            <person name="Alioto T."/>
            <person name="Gomez Garrido J."/>
        </authorList>
    </citation>
    <scope>NUCLEOTIDE SEQUENCE</scope>
    <source>
        <strain evidence="1">A484AB</strain>
    </source>
</reference>
<proteinExistence type="predicted"/>
<keyword evidence="2" id="KW-1185">Reference proteome</keyword>
<dbReference type="EMBL" id="CACRXK020002017">
    <property type="protein sequence ID" value="CAB3992296.1"/>
    <property type="molecule type" value="Genomic_DNA"/>
</dbReference>
<dbReference type="AlphaFoldDB" id="A0A6S7GRI1"/>
<dbReference type="Proteomes" id="UP001152795">
    <property type="component" value="Unassembled WGS sequence"/>
</dbReference>
<evidence type="ECO:0000313" key="1">
    <source>
        <dbReference type="EMBL" id="CAB3992296.1"/>
    </source>
</evidence>
<name>A0A6S7GRI1_PARCT</name>